<dbReference type="EMBL" id="OX596095">
    <property type="protein sequence ID" value="CAM9530431.1"/>
    <property type="molecule type" value="Genomic_DNA"/>
</dbReference>
<gene>
    <name evidence="1" type="ORF">MRATA1EN22A_LOCUS3836</name>
</gene>
<name>A0AC59YAI2_RANTA</name>
<feature type="non-terminal residue" evidence="1">
    <location>
        <position position="1"/>
    </location>
</feature>
<proteinExistence type="predicted"/>
<dbReference type="Proteomes" id="UP001162501">
    <property type="component" value="Chromosome 11"/>
</dbReference>
<accession>A0AC59YAI2</accession>
<reference evidence="1" key="2">
    <citation type="submission" date="2025-03" db="EMBL/GenBank/DDBJ databases">
        <authorList>
            <consortium name="ELIXIR-Norway"/>
            <consortium name="Elixir Norway"/>
        </authorList>
    </citation>
    <scope>NUCLEOTIDE SEQUENCE</scope>
</reference>
<evidence type="ECO:0000313" key="2">
    <source>
        <dbReference type="Proteomes" id="UP001162501"/>
    </source>
</evidence>
<sequence length="102" mass="10704">TGLIHELPLMKSACPSSERLVGPLGPKSTGRESLFPERATITEPAHRAYGAPEPQLLSLWAQSARSLTGDAAVASGSRLPQLENSACSDEDPAQPKGNKLAN</sequence>
<reference evidence="1" key="1">
    <citation type="submission" date="2023-05" db="EMBL/GenBank/DDBJ databases">
        <authorList>
            <consortium name="ELIXIR-Norway"/>
        </authorList>
    </citation>
    <scope>NUCLEOTIDE SEQUENCE</scope>
</reference>
<evidence type="ECO:0000313" key="1">
    <source>
        <dbReference type="EMBL" id="CAM9530431.1"/>
    </source>
</evidence>
<organism evidence="1 2">
    <name type="scientific">Rangifer tarandus platyrhynchus</name>
    <name type="common">Svalbard reindeer</name>
    <dbReference type="NCBI Taxonomy" id="3082113"/>
    <lineage>
        <taxon>Eukaryota</taxon>
        <taxon>Metazoa</taxon>
        <taxon>Chordata</taxon>
        <taxon>Craniata</taxon>
        <taxon>Vertebrata</taxon>
        <taxon>Euteleostomi</taxon>
        <taxon>Mammalia</taxon>
        <taxon>Eutheria</taxon>
        <taxon>Laurasiatheria</taxon>
        <taxon>Artiodactyla</taxon>
        <taxon>Ruminantia</taxon>
        <taxon>Pecora</taxon>
        <taxon>Cervidae</taxon>
        <taxon>Odocoileinae</taxon>
        <taxon>Rangifer</taxon>
    </lineage>
</organism>
<protein>
    <submittedName>
        <fullName evidence="1">Uncharacterized protein</fullName>
    </submittedName>
</protein>